<protein>
    <recommendedName>
        <fullName evidence="4">Transmembrane protein 59-like</fullName>
    </recommendedName>
</protein>
<keyword evidence="1" id="KW-1133">Transmembrane helix</keyword>
<evidence type="ECO:0000256" key="1">
    <source>
        <dbReference type="SAM" id="Phobius"/>
    </source>
</evidence>
<proteinExistence type="predicted"/>
<organism evidence="3">
    <name type="scientific">Lygus hesperus</name>
    <name type="common">Western plant bug</name>
    <dbReference type="NCBI Taxonomy" id="30085"/>
    <lineage>
        <taxon>Eukaryota</taxon>
        <taxon>Metazoa</taxon>
        <taxon>Ecdysozoa</taxon>
        <taxon>Arthropoda</taxon>
        <taxon>Hexapoda</taxon>
        <taxon>Insecta</taxon>
        <taxon>Pterygota</taxon>
        <taxon>Neoptera</taxon>
        <taxon>Paraneoptera</taxon>
        <taxon>Hemiptera</taxon>
        <taxon>Heteroptera</taxon>
        <taxon>Panheteroptera</taxon>
        <taxon>Cimicomorpha</taxon>
        <taxon>Miridae</taxon>
        <taxon>Mirini</taxon>
        <taxon>Lygus</taxon>
    </lineage>
</organism>
<name>A0A0K8SMZ2_LYGHE</name>
<feature type="transmembrane region" description="Helical" evidence="1">
    <location>
        <begin position="199"/>
        <end position="218"/>
    </location>
</feature>
<evidence type="ECO:0000313" key="3">
    <source>
        <dbReference type="EMBL" id="JAG54613.1"/>
    </source>
</evidence>
<feature type="signal peptide" evidence="2">
    <location>
        <begin position="1"/>
        <end position="20"/>
    </location>
</feature>
<keyword evidence="2" id="KW-0732">Signal</keyword>
<feature type="chain" id="PRO_5005519440" description="Transmembrane protein 59-like" evidence="2">
    <location>
        <begin position="21"/>
        <end position="251"/>
    </location>
</feature>
<evidence type="ECO:0000256" key="2">
    <source>
        <dbReference type="SAM" id="SignalP"/>
    </source>
</evidence>
<keyword evidence="1" id="KW-0812">Transmembrane</keyword>
<dbReference type="AlphaFoldDB" id="A0A0K8SMZ2"/>
<accession>A0A0K8SMZ2</accession>
<keyword evidence="1" id="KW-0472">Membrane</keyword>
<reference evidence="3" key="1">
    <citation type="submission" date="2014-09" db="EMBL/GenBank/DDBJ databases">
        <authorList>
            <person name="Magalhaes I.L.F."/>
            <person name="Oliveira U."/>
            <person name="Santos F.R."/>
            <person name="Vidigal T.H.D.A."/>
            <person name="Brescovit A.D."/>
            <person name="Santos A.J."/>
        </authorList>
    </citation>
    <scope>NUCLEOTIDE SEQUENCE</scope>
</reference>
<dbReference type="EMBL" id="GBRD01011211">
    <property type="protein sequence ID" value="JAG54613.1"/>
    <property type="molecule type" value="Transcribed_RNA"/>
</dbReference>
<sequence length="251" mass="27397">MVSSISFCVLSLALFHIAVSDVGLPGVPREESLDPCTTECLRRVSVSSNAVGGSESCARGCRFFTLATLIGDKQVEGKSIKSQACKAMCQESYGDMGFDATSCKTGCESSVFPMNFQVPVIAEFSWSWFIDDSKHMPSGDIPELDDVLTDPGLRSQISRLETLRIPEMRLHTMPVMQDKTADERGLCGGGTVRGIPFCLVWSLLLLLTLLGLWSCLSLEESRDDLRKVLVKEDCAPPLPDKVPLLHSMQSA</sequence>
<evidence type="ECO:0008006" key="4">
    <source>
        <dbReference type="Google" id="ProtNLM"/>
    </source>
</evidence>